<evidence type="ECO:0000313" key="1">
    <source>
        <dbReference type="EMBL" id="KAH7291221.1"/>
    </source>
</evidence>
<name>A0A8T2R641_CERRI</name>
<accession>A0A8T2R641</accession>
<keyword evidence="2" id="KW-1185">Reference proteome</keyword>
<dbReference type="EMBL" id="CM035434">
    <property type="protein sequence ID" value="KAH7291221.1"/>
    <property type="molecule type" value="Genomic_DNA"/>
</dbReference>
<protein>
    <submittedName>
        <fullName evidence="1">Uncharacterized protein</fullName>
    </submittedName>
</protein>
<reference evidence="1" key="1">
    <citation type="submission" date="2021-08" db="EMBL/GenBank/DDBJ databases">
        <title>WGS assembly of Ceratopteris richardii.</title>
        <authorList>
            <person name="Marchant D.B."/>
            <person name="Chen G."/>
            <person name="Jenkins J."/>
            <person name="Shu S."/>
            <person name="Leebens-Mack J."/>
            <person name="Grimwood J."/>
            <person name="Schmutz J."/>
            <person name="Soltis P."/>
            <person name="Soltis D."/>
            <person name="Chen Z.-H."/>
        </authorList>
    </citation>
    <scope>NUCLEOTIDE SEQUENCE</scope>
    <source>
        <strain evidence="1">Whitten #5841</strain>
        <tissue evidence="1">Leaf</tissue>
    </source>
</reference>
<gene>
    <name evidence="1" type="ORF">KP509_29G007300</name>
</gene>
<dbReference type="Proteomes" id="UP000825935">
    <property type="component" value="Chromosome 29"/>
</dbReference>
<evidence type="ECO:0000313" key="2">
    <source>
        <dbReference type="Proteomes" id="UP000825935"/>
    </source>
</evidence>
<comment type="caution">
    <text evidence="1">The sequence shown here is derived from an EMBL/GenBank/DDBJ whole genome shotgun (WGS) entry which is preliminary data.</text>
</comment>
<sequence length="108" mass="12528">MSTSPLSQNRCRSWQSQLSFAVYIWKLNCNSDDWYFPIFNGLLWSGSKPMKIGVIKWSPYVCVENDNLQRAFMSCSNPKRLWGMLRGCRILIQPPQLDLKGILFGVCF</sequence>
<dbReference type="AlphaFoldDB" id="A0A8T2R641"/>
<organism evidence="1 2">
    <name type="scientific">Ceratopteris richardii</name>
    <name type="common">Triangle waterfern</name>
    <dbReference type="NCBI Taxonomy" id="49495"/>
    <lineage>
        <taxon>Eukaryota</taxon>
        <taxon>Viridiplantae</taxon>
        <taxon>Streptophyta</taxon>
        <taxon>Embryophyta</taxon>
        <taxon>Tracheophyta</taxon>
        <taxon>Polypodiopsida</taxon>
        <taxon>Polypodiidae</taxon>
        <taxon>Polypodiales</taxon>
        <taxon>Pteridineae</taxon>
        <taxon>Pteridaceae</taxon>
        <taxon>Parkerioideae</taxon>
        <taxon>Ceratopteris</taxon>
    </lineage>
</organism>
<proteinExistence type="predicted"/>